<dbReference type="Proteomes" id="UP000600080">
    <property type="component" value="Unassembled WGS sequence"/>
</dbReference>
<proteinExistence type="predicted"/>
<organism evidence="2 3">
    <name type="scientific">Streptomyces kronopolitis</name>
    <dbReference type="NCBI Taxonomy" id="1612435"/>
    <lineage>
        <taxon>Bacteria</taxon>
        <taxon>Bacillati</taxon>
        <taxon>Actinomycetota</taxon>
        <taxon>Actinomycetes</taxon>
        <taxon>Kitasatosporales</taxon>
        <taxon>Streptomycetaceae</taxon>
        <taxon>Streptomyces</taxon>
    </lineage>
</organism>
<protein>
    <submittedName>
        <fullName evidence="2">Transcriptional regulator</fullName>
    </submittedName>
</protein>
<dbReference type="EMBL" id="BMND01000018">
    <property type="protein sequence ID" value="GGN51436.1"/>
    <property type="molecule type" value="Genomic_DNA"/>
</dbReference>
<reference evidence="3" key="1">
    <citation type="journal article" date="2019" name="Int. J. Syst. Evol. Microbiol.">
        <title>The Global Catalogue of Microorganisms (GCM) 10K type strain sequencing project: providing services to taxonomists for standard genome sequencing and annotation.</title>
        <authorList>
            <consortium name="The Broad Institute Genomics Platform"/>
            <consortium name="The Broad Institute Genome Sequencing Center for Infectious Disease"/>
            <person name="Wu L."/>
            <person name="Ma J."/>
        </authorList>
    </citation>
    <scope>NUCLEOTIDE SEQUENCE [LARGE SCALE GENOMIC DNA]</scope>
    <source>
        <strain evidence="3">CGMCC 4.7323</strain>
    </source>
</reference>
<evidence type="ECO:0000313" key="2">
    <source>
        <dbReference type="EMBL" id="GGN51436.1"/>
    </source>
</evidence>
<evidence type="ECO:0000313" key="3">
    <source>
        <dbReference type="Proteomes" id="UP000600080"/>
    </source>
</evidence>
<comment type="caution">
    <text evidence="2">The sequence shown here is derived from an EMBL/GenBank/DDBJ whole genome shotgun (WGS) entry which is preliminary data.</text>
</comment>
<accession>A0ABQ2JQH0</accession>
<name>A0ABQ2JQH0_9ACTN</name>
<sequence>MSRLERGESPAKPRDVYDLAVFYDLSRKEVAFLDQLLAQAANAEWYERFADVTPAFLKRLIRMEGRAEEITIFENQVVPGLFQTERYAEALISMMEATPLPAAEIARIVALRMGRQLILDQDLPRITVVLDETVLERRRGSAEVMCEQMQHLLAAAGRPKVNVRIISKDRVSPPMAITYLRFPDCVPGDLAYLENIEGATYATRQRSLDNYRKVLSDARDNAMSKDDSLDAIRQAAKHWADQAALEQ</sequence>
<keyword evidence="3" id="KW-1185">Reference proteome</keyword>
<dbReference type="Pfam" id="PF19054">
    <property type="entry name" value="DUF5753"/>
    <property type="match status" value="1"/>
</dbReference>
<gene>
    <name evidence="2" type="ORF">GCM10012285_41550</name>
</gene>
<feature type="domain" description="DUF5753" evidence="1">
    <location>
        <begin position="58"/>
        <end position="234"/>
    </location>
</feature>
<dbReference type="InterPro" id="IPR043917">
    <property type="entry name" value="DUF5753"/>
</dbReference>
<evidence type="ECO:0000259" key="1">
    <source>
        <dbReference type="Pfam" id="PF19054"/>
    </source>
</evidence>